<dbReference type="PATRIC" id="fig|423471.3.peg.4329"/>
<dbReference type="InterPro" id="IPR010614">
    <property type="entry name" value="RAD3-like_helicase_DEAD"/>
</dbReference>
<dbReference type="AlphaFoldDB" id="G5JB08"/>
<dbReference type="EMBL" id="AESD01000687">
    <property type="protein sequence ID" value="EHJ10631.1"/>
    <property type="molecule type" value="Genomic_DNA"/>
</dbReference>
<sequence>MKGTCPVGAMRAATNHARIVIAPHSYLSDLFWIRKYFGTLEKCVVVIDEAHNFLSTTADEPFLSISFGQPKNQFSLNSDIYREKVNRINNNYPVELILEHLNKYCQTNDIFLVKNIQKDVETILQTINKAISQCQSGKPTQGNWVAEDLFELTSFIDEKISYTLDETIIKCFQVLDQDELKRVHFTVENLSQLLLLIKECIKSPIEFFMVYDPKDTAAKIYALHPKIKLRMRLGKAQSLLFSSATMSPVSDVADMFGCQTALKVKLKHIFPSENYKHFFIAGMNTSLKDEFRDDSNSKRKSPQSEIDESILSVKDRKILTTLFEHALRPANKKNVGIFCNNILMVQQVAELLRKQSEELDIVVLGFITSKDRKYEKTSSWLQEHYHSLSQNILGKEENLNFNDESVAQLFKELGKKENKEKLNKTVVLCAVQGGTLAEGVDYKGDAMEMVITIGLPYPPPSEEILAKIKADYWNMFYEDGRQKAEDLAFKQAAFRKLAQSIGRAHRTPNDKAVVIMVDERLLGIKNTSSQNSSYEFLNLKNAGKNLSLLQTPVQVFSENIVIKHLSPNDISKIKNHIKRKVDNWPGVLDEDLISFSDMETQIEEFYSESQSI</sequence>
<dbReference type="SMART" id="SM00491">
    <property type="entry name" value="HELICc2"/>
    <property type="match status" value="1"/>
</dbReference>
<dbReference type="InterPro" id="IPR045028">
    <property type="entry name" value="DinG/Rad3-like"/>
</dbReference>
<dbReference type="GO" id="GO:0016818">
    <property type="term" value="F:hydrolase activity, acting on acid anhydrides, in phosphorus-containing anhydrides"/>
    <property type="evidence" value="ECO:0007669"/>
    <property type="project" value="InterPro"/>
</dbReference>
<reference evidence="4 5" key="1">
    <citation type="journal article" date="2011" name="Front. Microbiol.">
        <title>Two Strains of Crocosphaera watsonii with Highly Conserved Genomes are Distinguished by Strain-Specific Features.</title>
        <authorList>
            <person name="Bench S.R."/>
            <person name="Ilikchyan I.N."/>
            <person name="Tripp H.J."/>
            <person name="Zehr J.P."/>
        </authorList>
    </citation>
    <scope>NUCLEOTIDE SEQUENCE [LARGE SCALE GENOMIC DNA]</scope>
    <source>
        <strain evidence="4 5">WH 0003</strain>
    </source>
</reference>
<keyword evidence="1" id="KW-0238">DNA-binding</keyword>
<accession>G5JB08</accession>
<evidence type="ECO:0000313" key="4">
    <source>
        <dbReference type="EMBL" id="EHJ10631.1"/>
    </source>
</evidence>
<name>G5JB08_CROWT</name>
<comment type="caution">
    <text evidence="4">The sequence shown here is derived from an EMBL/GenBank/DDBJ whole genome shotgun (WGS) entry which is preliminary data.</text>
</comment>
<dbReference type="GO" id="GO:0003678">
    <property type="term" value="F:DNA helicase activity"/>
    <property type="evidence" value="ECO:0007669"/>
    <property type="project" value="InterPro"/>
</dbReference>
<dbReference type="RefSeq" id="WP_007312471.1">
    <property type="nucleotide sequence ID" value="NZ_AESD01000687.1"/>
</dbReference>
<gene>
    <name evidence="4" type="ORF">CWATWH0003_4620</name>
</gene>
<feature type="domain" description="ATP-dependent helicase C-terminal" evidence="3">
    <location>
        <begin position="374"/>
        <end position="523"/>
    </location>
</feature>
<evidence type="ECO:0000256" key="2">
    <source>
        <dbReference type="ARBA" id="ARBA00038058"/>
    </source>
</evidence>
<organism evidence="4 5">
    <name type="scientific">Crocosphaera watsonii WH 0003</name>
    <dbReference type="NCBI Taxonomy" id="423471"/>
    <lineage>
        <taxon>Bacteria</taxon>
        <taxon>Bacillati</taxon>
        <taxon>Cyanobacteriota</taxon>
        <taxon>Cyanophyceae</taxon>
        <taxon>Oscillatoriophycideae</taxon>
        <taxon>Chroococcales</taxon>
        <taxon>Aphanothecaceae</taxon>
        <taxon>Crocosphaera</taxon>
    </lineage>
</organism>
<keyword evidence="4" id="KW-0378">Hydrolase</keyword>
<dbReference type="PANTHER" id="PTHR11472:SF34">
    <property type="entry name" value="REGULATOR OF TELOMERE ELONGATION HELICASE 1"/>
    <property type="match status" value="1"/>
</dbReference>
<dbReference type="InterPro" id="IPR006555">
    <property type="entry name" value="ATP-dep_Helicase_C"/>
</dbReference>
<evidence type="ECO:0000313" key="5">
    <source>
        <dbReference type="Proteomes" id="UP000003477"/>
    </source>
</evidence>
<dbReference type="GeneID" id="88768023"/>
<keyword evidence="4" id="KW-0067">ATP-binding</keyword>
<evidence type="ECO:0000256" key="1">
    <source>
        <dbReference type="ARBA" id="ARBA00023125"/>
    </source>
</evidence>
<dbReference type="Pfam" id="PF13307">
    <property type="entry name" value="Helicase_C_2"/>
    <property type="match status" value="1"/>
</dbReference>
<dbReference type="Pfam" id="PF06733">
    <property type="entry name" value="DEAD_2"/>
    <property type="match status" value="1"/>
</dbReference>
<dbReference type="GO" id="GO:0005524">
    <property type="term" value="F:ATP binding"/>
    <property type="evidence" value="ECO:0007669"/>
    <property type="project" value="InterPro"/>
</dbReference>
<keyword evidence="4" id="KW-0547">Nucleotide-binding</keyword>
<dbReference type="GO" id="GO:0003677">
    <property type="term" value="F:DNA binding"/>
    <property type="evidence" value="ECO:0007669"/>
    <property type="project" value="UniProtKB-KW"/>
</dbReference>
<dbReference type="PANTHER" id="PTHR11472">
    <property type="entry name" value="DNA REPAIR DEAD HELICASE RAD3/XP-D SUBFAMILY MEMBER"/>
    <property type="match status" value="1"/>
</dbReference>
<dbReference type="GO" id="GO:0006139">
    <property type="term" value="P:nucleobase-containing compound metabolic process"/>
    <property type="evidence" value="ECO:0007669"/>
    <property type="project" value="InterPro"/>
</dbReference>
<proteinExistence type="inferred from homology"/>
<dbReference type="Gene3D" id="3.40.50.300">
    <property type="entry name" value="P-loop containing nucleotide triphosphate hydrolases"/>
    <property type="match status" value="2"/>
</dbReference>
<keyword evidence="4" id="KW-0347">Helicase</keyword>
<evidence type="ECO:0000259" key="3">
    <source>
        <dbReference type="SMART" id="SM00491"/>
    </source>
</evidence>
<comment type="similarity">
    <text evidence="2">Belongs to the helicase family. DinG subfamily.</text>
</comment>
<dbReference type="SUPFAM" id="SSF52540">
    <property type="entry name" value="P-loop containing nucleoside triphosphate hydrolases"/>
    <property type="match status" value="1"/>
</dbReference>
<protein>
    <submittedName>
        <fullName evidence="4">DNA repair helicase rad3, putative</fullName>
    </submittedName>
</protein>
<dbReference type="Proteomes" id="UP000003477">
    <property type="component" value="Unassembled WGS sequence"/>
</dbReference>
<dbReference type="InterPro" id="IPR027417">
    <property type="entry name" value="P-loop_NTPase"/>
</dbReference>